<keyword evidence="3" id="KW-1185">Reference proteome</keyword>
<dbReference type="OrthoDB" id="3695132at2"/>
<accession>A0A1H0EUX7</accession>
<keyword evidence="1" id="KW-1133">Transmembrane helix</keyword>
<sequence length="144" mass="15568">MPRRFALLLVTGGLVALAIGVGLSVALPAFALGPLAPFLLTFGVHSVLMQRIGHAERRVVAGTDEHPSAEYPSADHVLTCRSGEVELDRDRDDRLAVREAEVLAGPPLWPLWAGDSRWNLLPVTGVPVAMTLLVPLAWLIRKQP</sequence>
<dbReference type="STRING" id="641025.SAMN05421507_101529"/>
<dbReference type="EMBL" id="FNIX01000001">
    <property type="protein sequence ID" value="SDN86194.1"/>
    <property type="molecule type" value="Genomic_DNA"/>
</dbReference>
<keyword evidence="1" id="KW-0472">Membrane</keyword>
<keyword evidence="1" id="KW-0812">Transmembrane</keyword>
<evidence type="ECO:0000313" key="3">
    <source>
        <dbReference type="Proteomes" id="UP000199691"/>
    </source>
</evidence>
<organism evidence="2 3">
    <name type="scientific">Lentzea jiangxiensis</name>
    <dbReference type="NCBI Taxonomy" id="641025"/>
    <lineage>
        <taxon>Bacteria</taxon>
        <taxon>Bacillati</taxon>
        <taxon>Actinomycetota</taxon>
        <taxon>Actinomycetes</taxon>
        <taxon>Pseudonocardiales</taxon>
        <taxon>Pseudonocardiaceae</taxon>
        <taxon>Lentzea</taxon>
    </lineage>
</organism>
<dbReference type="RefSeq" id="WP_090094924.1">
    <property type="nucleotide sequence ID" value="NZ_FNIX01000001.1"/>
</dbReference>
<evidence type="ECO:0000313" key="2">
    <source>
        <dbReference type="EMBL" id="SDN86194.1"/>
    </source>
</evidence>
<protein>
    <submittedName>
        <fullName evidence="2">Uncharacterized protein</fullName>
    </submittedName>
</protein>
<gene>
    <name evidence="2" type="ORF">SAMN05421507_101529</name>
</gene>
<proteinExistence type="predicted"/>
<dbReference type="AlphaFoldDB" id="A0A1H0EUX7"/>
<feature type="transmembrane region" description="Helical" evidence="1">
    <location>
        <begin position="120"/>
        <end position="140"/>
    </location>
</feature>
<dbReference type="Proteomes" id="UP000199691">
    <property type="component" value="Unassembled WGS sequence"/>
</dbReference>
<evidence type="ECO:0000256" key="1">
    <source>
        <dbReference type="SAM" id="Phobius"/>
    </source>
</evidence>
<reference evidence="3" key="1">
    <citation type="submission" date="2016-10" db="EMBL/GenBank/DDBJ databases">
        <authorList>
            <person name="Varghese N."/>
            <person name="Submissions S."/>
        </authorList>
    </citation>
    <scope>NUCLEOTIDE SEQUENCE [LARGE SCALE GENOMIC DNA]</scope>
    <source>
        <strain evidence="3">CGMCC 4.6609</strain>
    </source>
</reference>
<name>A0A1H0EUX7_9PSEU</name>